<feature type="region of interest" description="Disordered" evidence="3">
    <location>
        <begin position="1"/>
        <end position="63"/>
    </location>
</feature>
<dbReference type="Proteomes" id="UP000697127">
    <property type="component" value="Unassembled WGS sequence"/>
</dbReference>
<feature type="region of interest" description="Disordered" evidence="3">
    <location>
        <begin position="149"/>
        <end position="204"/>
    </location>
</feature>
<gene>
    <name evidence="5" type="ORF">C6P40_001766</name>
</gene>
<keyword evidence="6" id="KW-1185">Reference proteome</keyword>
<dbReference type="AlphaFoldDB" id="A0A9P6WJ29"/>
<dbReference type="SUPFAM" id="SSF54928">
    <property type="entry name" value="RNA-binding domain, RBD"/>
    <property type="match status" value="1"/>
</dbReference>
<dbReference type="EMBL" id="PUHW01000207">
    <property type="protein sequence ID" value="KAG0687866.1"/>
    <property type="molecule type" value="Genomic_DNA"/>
</dbReference>
<dbReference type="PANTHER" id="PTHR19965:SF82">
    <property type="entry name" value="THO COMPLEX SUBUNIT 4"/>
    <property type="match status" value="1"/>
</dbReference>
<dbReference type="SMART" id="SM00360">
    <property type="entry name" value="RRM"/>
    <property type="match status" value="1"/>
</dbReference>
<evidence type="ECO:0000256" key="2">
    <source>
        <dbReference type="PROSITE-ProRule" id="PRU00176"/>
    </source>
</evidence>
<sequence length="212" mass="23998">MSSLLEKSLDDIIGQQKPNRRFNKKSFRGGKVGKSFHRGGKGRTTLSRRNNNNNNNNNIGNPKEIRISNLHPDLTNDDLSKLMTTIGPTVKVNLIFNTHGKSTGIAFIEFQHIEDARKAIENFDGRLAAGQTIRVTSTVPINERISLALPQQNQNQLKSKKKNNQKNSIDKQKHKRKPRPTFEDLDNELDNYMNGDNTSNNDNNDNIIIIII</sequence>
<protein>
    <recommendedName>
        <fullName evidence="4">RRM domain-containing protein</fullName>
    </recommendedName>
</protein>
<dbReference type="PANTHER" id="PTHR19965">
    <property type="entry name" value="RNA AND EXPORT FACTOR BINDING PROTEIN"/>
    <property type="match status" value="1"/>
</dbReference>
<reference evidence="5" key="1">
    <citation type="submission" date="2020-11" db="EMBL/GenBank/DDBJ databases">
        <title>Kefir isolates.</title>
        <authorList>
            <person name="Marcisauskas S."/>
            <person name="Kim Y."/>
            <person name="Blasche S."/>
        </authorList>
    </citation>
    <scope>NUCLEOTIDE SEQUENCE</scope>
    <source>
        <strain evidence="5">Olga-1</strain>
    </source>
</reference>
<proteinExistence type="predicted"/>
<dbReference type="GO" id="GO:0005634">
    <property type="term" value="C:nucleus"/>
    <property type="evidence" value="ECO:0007669"/>
    <property type="project" value="TreeGrafter"/>
</dbReference>
<evidence type="ECO:0000313" key="5">
    <source>
        <dbReference type="EMBL" id="KAG0687866.1"/>
    </source>
</evidence>
<name>A0A9P6WJ29_9ASCO</name>
<evidence type="ECO:0000256" key="1">
    <source>
        <dbReference type="ARBA" id="ARBA00022884"/>
    </source>
</evidence>
<organism evidence="5 6">
    <name type="scientific">Pichia californica</name>
    <dbReference type="NCBI Taxonomy" id="460514"/>
    <lineage>
        <taxon>Eukaryota</taxon>
        <taxon>Fungi</taxon>
        <taxon>Dikarya</taxon>
        <taxon>Ascomycota</taxon>
        <taxon>Saccharomycotina</taxon>
        <taxon>Pichiomycetes</taxon>
        <taxon>Pichiales</taxon>
        <taxon>Pichiaceae</taxon>
        <taxon>Pichia</taxon>
    </lineage>
</organism>
<dbReference type="InterPro" id="IPR000504">
    <property type="entry name" value="RRM_dom"/>
</dbReference>
<feature type="compositionally biased region" description="Low complexity" evidence="3">
    <location>
        <begin position="190"/>
        <end position="204"/>
    </location>
</feature>
<feature type="compositionally biased region" description="Basic residues" evidence="3">
    <location>
        <begin position="18"/>
        <end position="28"/>
    </location>
</feature>
<dbReference type="CDD" id="cd12418">
    <property type="entry name" value="RRM_Aly_REF_like"/>
    <property type="match status" value="1"/>
</dbReference>
<dbReference type="InterPro" id="IPR012677">
    <property type="entry name" value="Nucleotide-bd_a/b_plait_sf"/>
</dbReference>
<evidence type="ECO:0000259" key="4">
    <source>
        <dbReference type="PROSITE" id="PS50102"/>
    </source>
</evidence>
<dbReference type="InterPro" id="IPR035979">
    <property type="entry name" value="RBD_domain_sf"/>
</dbReference>
<dbReference type="Gene3D" id="3.30.70.330">
    <property type="match status" value="1"/>
</dbReference>
<evidence type="ECO:0000313" key="6">
    <source>
        <dbReference type="Proteomes" id="UP000697127"/>
    </source>
</evidence>
<dbReference type="GO" id="GO:0003729">
    <property type="term" value="F:mRNA binding"/>
    <property type="evidence" value="ECO:0007669"/>
    <property type="project" value="TreeGrafter"/>
</dbReference>
<keyword evidence="1 2" id="KW-0694">RNA-binding</keyword>
<evidence type="ECO:0000256" key="3">
    <source>
        <dbReference type="SAM" id="MobiDB-lite"/>
    </source>
</evidence>
<feature type="domain" description="RRM" evidence="4">
    <location>
        <begin position="63"/>
        <end position="140"/>
    </location>
</feature>
<dbReference type="PROSITE" id="PS50102">
    <property type="entry name" value="RRM"/>
    <property type="match status" value="1"/>
</dbReference>
<dbReference type="Pfam" id="PF00076">
    <property type="entry name" value="RRM_1"/>
    <property type="match status" value="1"/>
</dbReference>
<dbReference type="InterPro" id="IPR051229">
    <property type="entry name" value="ALYREF_mRNA_export"/>
</dbReference>
<comment type="caution">
    <text evidence="5">The sequence shown here is derived from an EMBL/GenBank/DDBJ whole genome shotgun (WGS) entry which is preliminary data.</text>
</comment>
<accession>A0A9P6WJ29</accession>